<comment type="caution">
    <text evidence="7">The sequence shown here is derived from an EMBL/GenBank/DDBJ whole genome shotgun (WGS) entry which is preliminary data.</text>
</comment>
<dbReference type="SMART" id="SM00277">
    <property type="entry name" value="GRAN"/>
    <property type="match status" value="5"/>
</dbReference>
<feature type="domain" description="Granulins" evidence="6">
    <location>
        <begin position="137"/>
        <end position="150"/>
    </location>
</feature>
<keyword evidence="8" id="KW-1185">Reference proteome</keyword>
<feature type="domain" description="Granulins" evidence="6">
    <location>
        <begin position="213"/>
        <end position="226"/>
    </location>
</feature>
<dbReference type="PANTHER" id="PTHR12274:SF3">
    <property type="entry name" value="PROGRANULIN"/>
    <property type="match status" value="1"/>
</dbReference>
<dbReference type="Gene3D" id="2.10.25.160">
    <property type="entry name" value="Granulin"/>
    <property type="match status" value="5"/>
</dbReference>
<dbReference type="InterPro" id="IPR039036">
    <property type="entry name" value="Granulin_fam"/>
</dbReference>
<keyword evidence="3" id="KW-0964">Secreted</keyword>
<comment type="similarity">
    <text evidence="2">Belongs to the granulin family.</text>
</comment>
<reference evidence="7" key="1">
    <citation type="submission" date="2020-06" db="EMBL/GenBank/DDBJ databases">
        <title>Draft genome of Bugula neritina, a colonial animal packing powerful symbionts and potential medicines.</title>
        <authorList>
            <person name="Rayko M."/>
        </authorList>
    </citation>
    <scope>NUCLEOTIDE SEQUENCE [LARGE SCALE GENOMIC DNA]</scope>
    <source>
        <strain evidence="7">Kwan_BN1</strain>
    </source>
</reference>
<keyword evidence="4" id="KW-1015">Disulfide bond</keyword>
<dbReference type="SUPFAM" id="SSF57277">
    <property type="entry name" value="Granulin repeat"/>
    <property type="match status" value="2"/>
</dbReference>
<feature type="domain" description="Granulins" evidence="6">
    <location>
        <begin position="294"/>
        <end position="307"/>
    </location>
</feature>
<protein>
    <submittedName>
        <fullName evidence="7">GRN</fullName>
    </submittedName>
</protein>
<accession>A0A7J7IUW8</accession>
<dbReference type="PANTHER" id="PTHR12274">
    <property type="entry name" value="GRANULIN"/>
    <property type="match status" value="1"/>
</dbReference>
<dbReference type="GO" id="GO:0005576">
    <property type="term" value="C:extracellular region"/>
    <property type="evidence" value="ECO:0007669"/>
    <property type="project" value="UniProtKB-SubCell"/>
</dbReference>
<feature type="chain" id="PRO_5029514170" evidence="5">
    <location>
        <begin position="20"/>
        <end position="429"/>
    </location>
</feature>
<evidence type="ECO:0000256" key="5">
    <source>
        <dbReference type="SAM" id="SignalP"/>
    </source>
</evidence>
<gene>
    <name evidence="7" type="ORF">EB796_024496</name>
</gene>
<dbReference type="FunFam" id="2.10.25.160:FF:000001">
    <property type="entry name" value="Granulin precursor"/>
    <property type="match status" value="1"/>
</dbReference>
<comment type="subcellular location">
    <subcellularLocation>
        <location evidence="1">Secreted</location>
    </subcellularLocation>
</comment>
<feature type="signal peptide" evidence="5">
    <location>
        <begin position="1"/>
        <end position="19"/>
    </location>
</feature>
<proteinExistence type="inferred from homology"/>
<keyword evidence="5" id="KW-0732">Signal</keyword>
<dbReference type="Pfam" id="PF00396">
    <property type="entry name" value="Granulin"/>
    <property type="match status" value="5"/>
</dbReference>
<dbReference type="OrthoDB" id="5854875at2759"/>
<feature type="domain" description="Granulins" evidence="6">
    <location>
        <begin position="352"/>
        <end position="365"/>
    </location>
</feature>
<dbReference type="PROSITE" id="PS00799">
    <property type="entry name" value="GRANULINS"/>
    <property type="match status" value="4"/>
</dbReference>
<sequence>MLSTKYLVLIAVLVAAALGLGHDLKTLLSKYNANCDVNQLTCKSSLGVQCCTDPLGVCCEDGLSCCPQDFSCDEKTNTCKSKYGETKRLPTSFPQSALSKNHLESTNSSCTTKQCNGGETCCHDDWDCCPFPKAVCCKDKGHCCPHGYICDDQPFICRWPDDGHVVKSEALQKQPQLSNVECNATFECPMKNTCCVLPDGDWGCCPIDSAICCSDHIHCCPEGTTCDIVHSRCVANSGLSVLPMMVKKQASKRIRQPVKDNACDATHSCNVDYTCCKMESGEWGCCPTPNAVCCEDHLHCCPDGWVCQSGSGELSKLKLFNVTPLITVLQETHVVASSGQWGCCPVLNAVCCSDHVHCCPSGYTCSTGTGQCIKGSSTIPWLKKSPQLSRLSKLKMFNVTHSYCPSGNTCCRLHLVNGDVASSKCSVLQ</sequence>
<organism evidence="7 8">
    <name type="scientific">Bugula neritina</name>
    <name type="common">Brown bryozoan</name>
    <name type="synonym">Sertularia neritina</name>
    <dbReference type="NCBI Taxonomy" id="10212"/>
    <lineage>
        <taxon>Eukaryota</taxon>
        <taxon>Metazoa</taxon>
        <taxon>Spiralia</taxon>
        <taxon>Lophotrochozoa</taxon>
        <taxon>Bryozoa</taxon>
        <taxon>Gymnolaemata</taxon>
        <taxon>Cheilostomatida</taxon>
        <taxon>Flustrina</taxon>
        <taxon>Buguloidea</taxon>
        <taxon>Bugulidae</taxon>
        <taxon>Bugula</taxon>
    </lineage>
</organism>
<evidence type="ECO:0000259" key="6">
    <source>
        <dbReference type="PROSITE" id="PS00799"/>
    </source>
</evidence>
<dbReference type="EMBL" id="VXIV02003424">
    <property type="protein sequence ID" value="KAF6017204.1"/>
    <property type="molecule type" value="Genomic_DNA"/>
</dbReference>
<evidence type="ECO:0000256" key="1">
    <source>
        <dbReference type="ARBA" id="ARBA00004613"/>
    </source>
</evidence>
<dbReference type="Proteomes" id="UP000593567">
    <property type="component" value="Unassembled WGS sequence"/>
</dbReference>
<dbReference type="InterPro" id="IPR037277">
    <property type="entry name" value="Granulin_sf"/>
</dbReference>
<dbReference type="InterPro" id="IPR000118">
    <property type="entry name" value="Granulin"/>
</dbReference>
<evidence type="ECO:0000256" key="4">
    <source>
        <dbReference type="ARBA" id="ARBA00023157"/>
    </source>
</evidence>
<evidence type="ECO:0000313" key="7">
    <source>
        <dbReference type="EMBL" id="KAF6017204.1"/>
    </source>
</evidence>
<evidence type="ECO:0000313" key="8">
    <source>
        <dbReference type="Proteomes" id="UP000593567"/>
    </source>
</evidence>
<dbReference type="AlphaFoldDB" id="A0A7J7IUW8"/>
<evidence type="ECO:0000256" key="3">
    <source>
        <dbReference type="ARBA" id="ARBA00022525"/>
    </source>
</evidence>
<name>A0A7J7IUW8_BUGNE</name>
<evidence type="ECO:0000256" key="2">
    <source>
        <dbReference type="ARBA" id="ARBA00010093"/>
    </source>
</evidence>